<gene>
    <name evidence="1" type="ORF">NAEGRDRAFT_68039</name>
</gene>
<evidence type="ECO:0000313" key="1">
    <source>
        <dbReference type="EMBL" id="EFC43996.1"/>
    </source>
</evidence>
<protein>
    <submittedName>
        <fullName evidence="1">Predicted protein</fullName>
    </submittedName>
</protein>
<sequence>MKQILPELWIEIFVNLFDGFNEQWQFSSMANCALVCKEWHKMLNWKIEATQGTNLNLLKILANKHSISILHDPPTDNLTEKMDMKRLFAQNILPYECPKDFELVSYNGMTGLNYVSGGIARIFKMSFNTNVFGIHFLRRMIKHDEKIRELFSALMKEIITIVAGSVPISYLKTYEYQNISIDCNIKERFEYFTSCERESFYPQMYVGRSFEDVKQEFDNNLFDFLKKVIGGEECVEEISNLEEFLAFIKKECPIVTEYKSCLIGILGSLAVVFVTNSGKCIFFEYSADD</sequence>
<proteinExistence type="predicted"/>
<dbReference type="GeneID" id="8848014"/>
<evidence type="ECO:0000313" key="2">
    <source>
        <dbReference type="Proteomes" id="UP000006671"/>
    </source>
</evidence>
<keyword evidence="2" id="KW-1185">Reference proteome</keyword>
<accession>D2VGN3</accession>
<dbReference type="RefSeq" id="XP_002676740.1">
    <property type="nucleotide sequence ID" value="XM_002676694.1"/>
</dbReference>
<dbReference type="AlphaFoldDB" id="D2VGN3"/>
<dbReference type="EMBL" id="GG738870">
    <property type="protein sequence ID" value="EFC43996.1"/>
    <property type="molecule type" value="Genomic_DNA"/>
</dbReference>
<dbReference type="InParanoid" id="D2VGN3"/>
<dbReference type="Proteomes" id="UP000006671">
    <property type="component" value="Unassembled WGS sequence"/>
</dbReference>
<name>D2VGN3_NAEGR</name>
<organism evidence="2">
    <name type="scientific">Naegleria gruberi</name>
    <name type="common">Amoeba</name>
    <dbReference type="NCBI Taxonomy" id="5762"/>
    <lineage>
        <taxon>Eukaryota</taxon>
        <taxon>Discoba</taxon>
        <taxon>Heterolobosea</taxon>
        <taxon>Tetramitia</taxon>
        <taxon>Eutetramitia</taxon>
        <taxon>Vahlkampfiidae</taxon>
        <taxon>Naegleria</taxon>
    </lineage>
</organism>
<reference evidence="1 2" key="1">
    <citation type="journal article" date="2010" name="Cell">
        <title>The genome of Naegleria gruberi illuminates early eukaryotic versatility.</title>
        <authorList>
            <person name="Fritz-Laylin L.K."/>
            <person name="Prochnik S.E."/>
            <person name="Ginger M.L."/>
            <person name="Dacks J.B."/>
            <person name="Carpenter M.L."/>
            <person name="Field M.C."/>
            <person name="Kuo A."/>
            <person name="Paredez A."/>
            <person name="Chapman J."/>
            <person name="Pham J."/>
            <person name="Shu S."/>
            <person name="Neupane R."/>
            <person name="Cipriano M."/>
            <person name="Mancuso J."/>
            <person name="Tu H."/>
            <person name="Salamov A."/>
            <person name="Lindquist E."/>
            <person name="Shapiro H."/>
            <person name="Lucas S."/>
            <person name="Grigoriev I.V."/>
            <person name="Cande W.Z."/>
            <person name="Fulton C."/>
            <person name="Rokhsar D.S."/>
            <person name="Dawson S.C."/>
        </authorList>
    </citation>
    <scope>NUCLEOTIDE SEQUENCE [LARGE SCALE GENOMIC DNA]</scope>
    <source>
        <strain evidence="1 2">NEG-M</strain>
    </source>
</reference>
<dbReference type="KEGG" id="ngr:NAEGRDRAFT_68039"/>
<dbReference type="VEuPathDB" id="AmoebaDB:NAEGRDRAFT_68039"/>